<dbReference type="AlphaFoldDB" id="A0A1G6VDV9"/>
<evidence type="ECO:0000313" key="2">
    <source>
        <dbReference type="Proteomes" id="UP000199455"/>
    </source>
</evidence>
<name>A0A1G6VDV9_9SPHI</name>
<dbReference type="RefSeq" id="WP_090769731.1">
    <property type="nucleotide sequence ID" value="NZ_FMZH01000006.1"/>
</dbReference>
<dbReference type="EMBL" id="FMZH01000006">
    <property type="protein sequence ID" value="SDD51789.1"/>
    <property type="molecule type" value="Genomic_DNA"/>
</dbReference>
<protein>
    <submittedName>
        <fullName evidence="1">Uncharacterized protein</fullName>
    </submittedName>
</protein>
<proteinExistence type="predicted"/>
<organism evidence="1 2">
    <name type="scientific">Pedobacter soli</name>
    <dbReference type="NCBI Taxonomy" id="390242"/>
    <lineage>
        <taxon>Bacteria</taxon>
        <taxon>Pseudomonadati</taxon>
        <taxon>Bacteroidota</taxon>
        <taxon>Sphingobacteriia</taxon>
        <taxon>Sphingobacteriales</taxon>
        <taxon>Sphingobacteriaceae</taxon>
        <taxon>Pedobacter</taxon>
    </lineage>
</organism>
<accession>A0A1G6VDV9</accession>
<evidence type="ECO:0000313" key="1">
    <source>
        <dbReference type="EMBL" id="SDD51789.1"/>
    </source>
</evidence>
<keyword evidence="2" id="KW-1185">Reference proteome</keyword>
<dbReference type="Proteomes" id="UP000199455">
    <property type="component" value="Unassembled WGS sequence"/>
</dbReference>
<gene>
    <name evidence="1" type="ORF">SAMN04488024_106102</name>
</gene>
<sequence>MLQNIANQFNDHQIQMLLEQFVLYLLEDEIQIGCGRDEDGLHTLISNDIYASNDHLLHVKFYSQNLLILKYDFIDDNDIPQTQSCQLNDEHILIIPDKLRALMKTKLEDFIVEFNGY</sequence>
<reference evidence="2" key="1">
    <citation type="submission" date="2016-10" db="EMBL/GenBank/DDBJ databases">
        <authorList>
            <person name="Varghese N."/>
            <person name="Submissions S."/>
        </authorList>
    </citation>
    <scope>NUCLEOTIDE SEQUENCE [LARGE SCALE GENOMIC DNA]</scope>
    <source>
        <strain evidence="2">DSM 18609</strain>
    </source>
</reference>